<feature type="signal peptide" evidence="3">
    <location>
        <begin position="1"/>
        <end position="23"/>
    </location>
</feature>
<dbReference type="EMBL" id="JAEHOE010000015">
    <property type="protein sequence ID" value="KAG2497116.1"/>
    <property type="molecule type" value="Genomic_DNA"/>
</dbReference>
<feature type="compositionally biased region" description="Gly residues" evidence="1">
    <location>
        <begin position="1366"/>
        <end position="1377"/>
    </location>
</feature>
<feature type="compositionally biased region" description="Low complexity" evidence="1">
    <location>
        <begin position="1053"/>
        <end position="1074"/>
    </location>
</feature>
<feature type="compositionally biased region" description="Basic residues" evidence="1">
    <location>
        <begin position="776"/>
        <end position="791"/>
    </location>
</feature>
<feature type="chain" id="PRO_5032996024" evidence="3">
    <location>
        <begin position="24"/>
        <end position="1519"/>
    </location>
</feature>
<feature type="region of interest" description="Disordered" evidence="1">
    <location>
        <begin position="1276"/>
        <end position="1377"/>
    </location>
</feature>
<sequence length="1519" mass="152809">MRIPAAYVLTVLLCTLLWHGLRAQTVGVPLTPREFKALCNTSDTYLDCNLSSSAILAPASPSLNLPLSGSTRLLGSPGSAWPAASGHAGPSTQWPALDLSGNGGQGEPFFLLQPGATLALTGLSLHSIGPYPDSALGDKLSAEALLTALLLPRGLAGDEALLRKAGVVEAALGASAEASAKLLAPATGGGDAGTALSYAVSYANVSLYLPDCALLGRLRAALCKWMPTRAVQVVPSTTHIRSWSVPGLVSASDLFLTCVPPATSEGLGVSAARYAMMRPGPQAVVASGANSCGGSVMNSAELDLLLRTLDAEPPGPDGVFVALFGRGGEEAGPAGAGPVVDMGSRPSLAPIPLRRAVQLQGPGELRLGGLPLPFLLIRPDPESPASVGSWGGLVDVSLRVRGLVLSGLAPGGGALGDMGFLTALGWGLGIDEDALSAHLRAVGAPPLVVLAGCSLRLPPEEVAFWRTALGRMRTMDGPLGAWASKAMDTQSLEPLADGGPMSDTWLSRLAYPPSDDGRVAPAIVLTNVTLTASAPPAPTRGMADEGWLMGLDAAPHVLMSMGWQGGGGAAGSGSGSGAAEARDWWRAVPLGGITRMSGIVDPATWDSVIGLGGKRLAPPPAAPSPPPGSRTITDPSSTDGGAGGSSLPVRVRGQVQLRLGAGAGGPKPSQSPPDAAFPETTPEGRRPQPPSVPEDQGGGLRPATPAGPDPAPPPPPSSRGTGLVKAQPPPSSPGSILDPTAPAAAPPPPLGPALGLPGPGTPGPIVTMRSMESGSGRRRLRQAAHASRRRLLATSAASGQGPSKYDPTTRNSLVVPTNITLLGHPWDAAELDMDHALAAIALTNGACVGIRRVALTVLATGRAVVLATGEPVVESPPEEAMPPPWEDPPSNQESLFAKPPRSFRPPRPPLPPDAPPPYWEAPPPTELESPPPDWEPPMWPDLPPPPRAAARAPPSPPPSNRAGRRRRLDEERAGEVSGPPADDVILSGNGAFVWAGRSLSAEPSPSPSPKPTNTGFVPGGFVGPGRTPSTETSPNPSPEPTNTGFVPGGFVGPGRTPSTETSPSPSPEPTNTGFVPGGFVGPGRTPSPEPSPSPGRDASPSPSLTNPGFVPGGNNGLAGSAPPPSPPMTDSPGPSRTLPAIALLAFAFDRRAGPRIFLRDVTLVVPDTEAAVLLALAPHLRRDATPAEQRAARKAAREALSRDGAAQWLPPEHVKELVGVLVDTQFTVEDRILRLPRLRLPGVKGVNITVLGEANYAAGGATNGLFRWVQPQPPLAPGYPSHPPLASPPPPILPPEPPPQPPAPPSPPPRLSPPLLPGLVSYRPPPSPQPPSPAPKPPVAPSNGPAVQTDAAPGTGGQAGSTQAADGGGGGSGGGAGTIEPWEAGVIAGSVVGGVAVLTAIAGVVLWRRCGPPRPAQASLGAPGAAAGGVGAGVAAGGAAVASTALLAAGAGAAGTQAAPNAAVAVALPTPFQDASKLASGPGRGAGAQRPAVVVAVPPGMPRLHSVGEGEVEGEESEG</sequence>
<comment type="caution">
    <text evidence="4">The sequence shown here is derived from an EMBL/GenBank/DDBJ whole genome shotgun (WGS) entry which is preliminary data.</text>
</comment>
<feature type="region of interest" description="Disordered" evidence="1">
    <location>
        <begin position="873"/>
        <end position="1136"/>
    </location>
</feature>
<keyword evidence="2" id="KW-1133">Transmembrane helix</keyword>
<evidence type="ECO:0000313" key="5">
    <source>
        <dbReference type="Proteomes" id="UP000612055"/>
    </source>
</evidence>
<feature type="compositionally biased region" description="Acidic residues" evidence="1">
    <location>
        <begin position="1510"/>
        <end position="1519"/>
    </location>
</feature>
<evidence type="ECO:0000256" key="1">
    <source>
        <dbReference type="SAM" id="MobiDB-lite"/>
    </source>
</evidence>
<feature type="region of interest" description="Disordered" evidence="1">
    <location>
        <begin position="611"/>
        <end position="810"/>
    </location>
</feature>
<keyword evidence="2" id="KW-0472">Membrane</keyword>
<evidence type="ECO:0000313" key="4">
    <source>
        <dbReference type="EMBL" id="KAG2497116.1"/>
    </source>
</evidence>
<evidence type="ECO:0000256" key="3">
    <source>
        <dbReference type="SAM" id="SignalP"/>
    </source>
</evidence>
<proteinExistence type="predicted"/>
<feature type="compositionally biased region" description="Pro residues" evidence="1">
    <location>
        <begin position="1323"/>
        <end position="1340"/>
    </location>
</feature>
<evidence type="ECO:0000256" key="2">
    <source>
        <dbReference type="SAM" id="Phobius"/>
    </source>
</evidence>
<reference evidence="4" key="1">
    <citation type="journal article" date="2020" name="bioRxiv">
        <title>Comparative genomics of Chlamydomonas.</title>
        <authorList>
            <person name="Craig R.J."/>
            <person name="Hasan A.R."/>
            <person name="Ness R.W."/>
            <person name="Keightley P.D."/>
        </authorList>
    </citation>
    <scope>NUCLEOTIDE SEQUENCE</scope>
    <source>
        <strain evidence="4">CCAP 11/70</strain>
    </source>
</reference>
<accession>A0A835Y6U6</accession>
<keyword evidence="2" id="KW-0812">Transmembrane</keyword>
<keyword evidence="3" id="KW-0732">Signal</keyword>
<organism evidence="4 5">
    <name type="scientific">Edaphochlamys debaryana</name>
    <dbReference type="NCBI Taxonomy" id="47281"/>
    <lineage>
        <taxon>Eukaryota</taxon>
        <taxon>Viridiplantae</taxon>
        <taxon>Chlorophyta</taxon>
        <taxon>core chlorophytes</taxon>
        <taxon>Chlorophyceae</taxon>
        <taxon>CS clade</taxon>
        <taxon>Chlamydomonadales</taxon>
        <taxon>Chlamydomonadales incertae sedis</taxon>
        <taxon>Edaphochlamys</taxon>
    </lineage>
</organism>
<feature type="compositionally biased region" description="Pro residues" evidence="1">
    <location>
        <begin position="617"/>
        <end position="628"/>
    </location>
</feature>
<dbReference type="OrthoDB" id="553385at2759"/>
<feature type="compositionally biased region" description="Polar residues" evidence="1">
    <location>
        <begin position="630"/>
        <end position="639"/>
    </location>
</feature>
<protein>
    <submittedName>
        <fullName evidence="4">Uncharacterized protein</fullName>
    </submittedName>
</protein>
<name>A0A835Y6U6_9CHLO</name>
<feature type="compositionally biased region" description="Low complexity" evidence="1">
    <location>
        <begin position="1024"/>
        <end position="1045"/>
    </location>
</feature>
<feature type="compositionally biased region" description="Pro residues" evidence="1">
    <location>
        <begin position="902"/>
        <end position="959"/>
    </location>
</feature>
<feature type="region of interest" description="Disordered" evidence="1">
    <location>
        <begin position="1499"/>
        <end position="1519"/>
    </location>
</feature>
<gene>
    <name evidence="4" type="ORF">HYH03_004707</name>
</gene>
<feature type="compositionally biased region" description="Pro residues" evidence="1">
    <location>
        <begin position="1276"/>
        <end position="1316"/>
    </location>
</feature>
<feature type="compositionally biased region" description="Pro residues" evidence="1">
    <location>
        <begin position="705"/>
        <end position="717"/>
    </location>
</feature>
<keyword evidence="5" id="KW-1185">Reference proteome</keyword>
<feature type="transmembrane region" description="Helical" evidence="2">
    <location>
        <begin position="1386"/>
        <end position="1407"/>
    </location>
</feature>
<dbReference type="Proteomes" id="UP000612055">
    <property type="component" value="Unassembled WGS sequence"/>
</dbReference>